<dbReference type="InterPro" id="IPR027417">
    <property type="entry name" value="P-loop_NTPase"/>
</dbReference>
<proteinExistence type="predicted"/>
<dbReference type="InterPro" id="IPR019734">
    <property type="entry name" value="TPR_rpt"/>
</dbReference>
<evidence type="ECO:0000313" key="3">
    <source>
        <dbReference type="Proteomes" id="UP000077255"/>
    </source>
</evidence>
<evidence type="ECO:0000256" key="1">
    <source>
        <dbReference type="ARBA" id="ARBA00022679"/>
    </source>
</evidence>
<dbReference type="SUPFAM" id="SSF48452">
    <property type="entry name" value="TPR-like"/>
    <property type="match status" value="1"/>
</dbReference>
<dbReference type="KEGG" id="dtx:ATSB10_02680"/>
<sequence>MAAADMHELQAVHRVESLLQRGDIGAARAMAMQASSQWPRSVPIRVLLGHALCREGQAAEALDTADAALALDRHDPAPRMLRIDALLQLGRNEEALANLRVLQAKPDIRHARLLQDIAQRLTALGQHVDAECCQARARALQPADPGAIYNHATSLIALGKLQDAEAALDKVIALKPDDSDAWYNRATLRKQTAERNHVVEIERRLQLPDGGQADPVPLYFALAKEQEDLGRHDASFAALRRGADLRRSRLSYRVEEDIDTMRLIAEAFDAEQLAAAAPGHADPRPVFIVGLPRSGTTLVDRILSSHSAVVSRGETTDLAMSVVREAGAARSKAELIRLSATLDPAALGRRYCGHLPPASGAMQIDKTPTNFLYLGLVAAAMPQARIIHVRRHPMDVCYAMYKTLFRMAYPFSYALDDLGRYWLAWNTLMTHWRRVLPAERYLEIDYEDLIEDQEPVSRRLVAHLGLPWEEACMAFERNRQPSLTASAAQVRQPIYRSSMGLWKNYRQQLAPLREMFESAGITVEVHDTGHRE</sequence>
<dbReference type="EMBL" id="CP014841">
    <property type="protein sequence ID" value="AND67722.1"/>
    <property type="molecule type" value="Genomic_DNA"/>
</dbReference>
<dbReference type="AlphaFoldDB" id="A0A160MYL2"/>
<dbReference type="Gene3D" id="3.40.50.300">
    <property type="entry name" value="P-loop containing nucleotide triphosphate hydrolases"/>
    <property type="match status" value="1"/>
</dbReference>
<keyword evidence="3" id="KW-1185">Reference proteome</keyword>
<evidence type="ECO:0000313" key="2">
    <source>
        <dbReference type="EMBL" id="AND67722.1"/>
    </source>
</evidence>
<dbReference type="RefSeq" id="WP_169816693.1">
    <property type="nucleotide sequence ID" value="NZ_CP014841.1"/>
</dbReference>
<dbReference type="Pfam" id="PF13432">
    <property type="entry name" value="TPR_16"/>
    <property type="match status" value="1"/>
</dbReference>
<dbReference type="Proteomes" id="UP000077255">
    <property type="component" value="Chromosome"/>
</dbReference>
<dbReference type="SUPFAM" id="SSF52540">
    <property type="entry name" value="P-loop containing nucleoside triphosphate hydrolases"/>
    <property type="match status" value="1"/>
</dbReference>
<protein>
    <submittedName>
        <fullName evidence="2">Uncharacterized protein</fullName>
    </submittedName>
</protein>
<dbReference type="GO" id="GO:0008476">
    <property type="term" value="F:protein-tyrosine sulfotransferase activity"/>
    <property type="evidence" value="ECO:0007669"/>
    <property type="project" value="InterPro"/>
</dbReference>
<dbReference type="Pfam" id="PF13469">
    <property type="entry name" value="Sulfotransfer_3"/>
    <property type="match status" value="1"/>
</dbReference>
<organism evidence="2 3">
    <name type="scientific">Dyella thiooxydans</name>
    <dbReference type="NCBI Taxonomy" id="445710"/>
    <lineage>
        <taxon>Bacteria</taxon>
        <taxon>Pseudomonadati</taxon>
        <taxon>Pseudomonadota</taxon>
        <taxon>Gammaproteobacteria</taxon>
        <taxon>Lysobacterales</taxon>
        <taxon>Rhodanobacteraceae</taxon>
        <taxon>Dyella</taxon>
    </lineage>
</organism>
<accession>A0A160MYL2</accession>
<reference evidence="2 3" key="1">
    <citation type="submission" date="2016-02" db="EMBL/GenBank/DDBJ databases">
        <title>Complete genome sequencing and analysis of ATSB10, Dyella thiooxydans isolated from rhizosphere soil of sunflower (Helianthus annuus L.).</title>
        <authorList>
            <person name="Lee Y."/>
            <person name="Hwangbo K."/>
            <person name="Chung H."/>
            <person name="Yoo J."/>
            <person name="Kim K.Y."/>
            <person name="Sa T.M."/>
            <person name="Um Y."/>
            <person name="Madhaiyan M."/>
        </authorList>
    </citation>
    <scope>NUCLEOTIDE SEQUENCE [LARGE SCALE GENOMIC DNA]</scope>
    <source>
        <strain evidence="2 3">ATSB10</strain>
    </source>
</reference>
<dbReference type="PATRIC" id="fig|445710.3.peg.266"/>
<dbReference type="PANTHER" id="PTHR12788">
    <property type="entry name" value="PROTEIN-TYROSINE SULFOTRANSFERASE 2"/>
    <property type="match status" value="1"/>
</dbReference>
<dbReference type="InterPro" id="IPR026634">
    <property type="entry name" value="TPST-like"/>
</dbReference>
<dbReference type="SMART" id="SM00028">
    <property type="entry name" value="TPR"/>
    <property type="match status" value="3"/>
</dbReference>
<dbReference type="PANTHER" id="PTHR12788:SF10">
    <property type="entry name" value="PROTEIN-TYROSINE SULFOTRANSFERASE"/>
    <property type="match status" value="1"/>
</dbReference>
<dbReference type="Gene3D" id="1.25.40.10">
    <property type="entry name" value="Tetratricopeptide repeat domain"/>
    <property type="match status" value="2"/>
</dbReference>
<keyword evidence="1" id="KW-0808">Transferase</keyword>
<dbReference type="InterPro" id="IPR011990">
    <property type="entry name" value="TPR-like_helical_dom_sf"/>
</dbReference>
<dbReference type="Pfam" id="PF14559">
    <property type="entry name" value="TPR_19"/>
    <property type="match status" value="1"/>
</dbReference>
<gene>
    <name evidence="2" type="ORF">ATSB10_02680</name>
</gene>
<dbReference type="STRING" id="445710.ATSB10_02680"/>
<name>A0A160MYL2_9GAMM</name>